<protein>
    <recommendedName>
        <fullName evidence="3">Fimbrillin family protein</fullName>
    </recommendedName>
</protein>
<evidence type="ECO:0008006" key="3">
    <source>
        <dbReference type="Google" id="ProtNLM"/>
    </source>
</evidence>
<evidence type="ECO:0000313" key="2">
    <source>
        <dbReference type="Proteomes" id="UP000284417"/>
    </source>
</evidence>
<organism evidence="1 2">
    <name type="scientific">Bacteroides xylanisolvens</name>
    <dbReference type="NCBI Taxonomy" id="371601"/>
    <lineage>
        <taxon>Bacteria</taxon>
        <taxon>Pseudomonadati</taxon>
        <taxon>Bacteroidota</taxon>
        <taxon>Bacteroidia</taxon>
        <taxon>Bacteroidales</taxon>
        <taxon>Bacteroidaceae</taxon>
        <taxon>Bacteroides</taxon>
    </lineage>
</organism>
<dbReference type="Gene3D" id="2.60.40.2620">
    <property type="entry name" value="Fimbrillin-like"/>
    <property type="match status" value="1"/>
</dbReference>
<accession>A0A415HXZ4</accession>
<dbReference type="InterPro" id="IPR042278">
    <property type="entry name" value="Mfa-like_1_N"/>
</dbReference>
<gene>
    <name evidence="1" type="ORF">DW042_06990</name>
</gene>
<reference evidence="1 2" key="1">
    <citation type="submission" date="2018-08" db="EMBL/GenBank/DDBJ databases">
        <title>A genome reference for cultivated species of the human gut microbiota.</title>
        <authorList>
            <person name="Zou Y."/>
            <person name="Xue W."/>
            <person name="Luo G."/>
        </authorList>
    </citation>
    <scope>NUCLEOTIDE SEQUENCE [LARGE SCALE GENOMIC DNA]</scope>
    <source>
        <strain evidence="1 2">AF39-6AC</strain>
    </source>
</reference>
<proteinExistence type="predicted"/>
<name>A0A415HXZ4_9BACE</name>
<dbReference type="EMBL" id="QROC01000007">
    <property type="protein sequence ID" value="RHK99499.1"/>
    <property type="molecule type" value="Genomic_DNA"/>
</dbReference>
<dbReference type="CDD" id="cd13120">
    <property type="entry name" value="BF2867_like_N"/>
    <property type="match status" value="1"/>
</dbReference>
<dbReference type="Gene3D" id="2.60.40.3570">
    <property type="match status" value="1"/>
</dbReference>
<dbReference type="Pfam" id="PF13149">
    <property type="entry name" value="Mfa_like_1"/>
    <property type="match status" value="1"/>
</dbReference>
<sequence length="495" mass="53495">MKQHIPFPSLFFGLLLAGLWGCTDETDLSGAGSDNDGRGTITVSVTDDGYLASAEEDTPATRTQELGYKTIFTAGDQIGLYVVKNNAVITGYDNLCLTLEADGTWTPPADVTLTYEGKDIARYYAYYPYQAEMTGKVTATATDADGFFKPLVDGWTPATDQGNYTKYTSQDLMTGMGTISGYADKKWKLTFSLSHRMTLAFIKTSCTIYEFTNASLPNYIVPPMNLAFDGFAPFLSVDKGLYRFLVKPGSTTSLEGGYTDATTGRKRGFTFTPTIPDAGNYKIYDVDNAVVTWKTHTLQVGDFFMLDGSLVAKDQTLTAEEQAKCIGIVYRIGTGSSDAVENYEDKLTAIHGYVLALQQSSQTWGDASRVFGTGTSGGAELGYKSTRMIMAVAASESKSFPACSYCVNYTPASTGITSGWYYPTTGQVRNFAINANSNGINTQLGKISGATTFSGTYSSSSEPNASQCWGVQVGSGTYYYVSKSSSRYARPVLTF</sequence>
<evidence type="ECO:0000313" key="1">
    <source>
        <dbReference type="EMBL" id="RHK99499.1"/>
    </source>
</evidence>
<dbReference type="Proteomes" id="UP000284417">
    <property type="component" value="Unassembled WGS sequence"/>
</dbReference>
<dbReference type="AlphaFoldDB" id="A0A415HXZ4"/>
<dbReference type="InterPro" id="IPR025049">
    <property type="entry name" value="Mfa-like_1"/>
</dbReference>
<comment type="caution">
    <text evidence="1">The sequence shown here is derived from an EMBL/GenBank/DDBJ whole genome shotgun (WGS) entry which is preliminary data.</text>
</comment>